<accession>A0A2N9EDU3</accession>
<gene>
    <name evidence="2" type="ORF">FSB_LOCUS686</name>
</gene>
<evidence type="ECO:0000256" key="1">
    <source>
        <dbReference type="SAM" id="Phobius"/>
    </source>
</evidence>
<keyword evidence="1" id="KW-0472">Membrane</keyword>
<keyword evidence="1" id="KW-0812">Transmembrane</keyword>
<reference evidence="2" key="1">
    <citation type="submission" date="2018-02" db="EMBL/GenBank/DDBJ databases">
        <authorList>
            <person name="Cohen D.B."/>
            <person name="Kent A.D."/>
        </authorList>
    </citation>
    <scope>NUCLEOTIDE SEQUENCE</scope>
</reference>
<sequence>MGLWWMSGSVVALYSVWCVGEPIWVLGVAAAWVLGWGFWVDGCRESRRREIEKRRERGRLRGER</sequence>
<name>A0A2N9EDU3_FAGSY</name>
<organism evidence="2">
    <name type="scientific">Fagus sylvatica</name>
    <name type="common">Beechnut</name>
    <dbReference type="NCBI Taxonomy" id="28930"/>
    <lineage>
        <taxon>Eukaryota</taxon>
        <taxon>Viridiplantae</taxon>
        <taxon>Streptophyta</taxon>
        <taxon>Embryophyta</taxon>
        <taxon>Tracheophyta</taxon>
        <taxon>Spermatophyta</taxon>
        <taxon>Magnoliopsida</taxon>
        <taxon>eudicotyledons</taxon>
        <taxon>Gunneridae</taxon>
        <taxon>Pentapetalae</taxon>
        <taxon>rosids</taxon>
        <taxon>fabids</taxon>
        <taxon>Fagales</taxon>
        <taxon>Fagaceae</taxon>
        <taxon>Fagus</taxon>
    </lineage>
</organism>
<evidence type="ECO:0000313" key="2">
    <source>
        <dbReference type="EMBL" id="SPC72804.1"/>
    </source>
</evidence>
<protein>
    <submittedName>
        <fullName evidence="2">Uncharacterized protein</fullName>
    </submittedName>
</protein>
<dbReference type="EMBL" id="OIVN01000025">
    <property type="protein sequence ID" value="SPC72804.1"/>
    <property type="molecule type" value="Genomic_DNA"/>
</dbReference>
<proteinExistence type="predicted"/>
<dbReference type="AlphaFoldDB" id="A0A2N9EDU3"/>
<feature type="transmembrane region" description="Helical" evidence="1">
    <location>
        <begin position="12"/>
        <end position="39"/>
    </location>
</feature>
<keyword evidence="1" id="KW-1133">Transmembrane helix</keyword>